<accession>A0A438GXP4</accession>
<name>A0A438GXP4_VITVI</name>
<comment type="caution">
    <text evidence="2">The sequence shown here is derived from an EMBL/GenBank/DDBJ whole genome shotgun (WGS) entry which is preliminary data.</text>
</comment>
<dbReference type="EMBL" id="QGNW01000320">
    <property type="protein sequence ID" value="RVW76957.1"/>
    <property type="molecule type" value="Genomic_DNA"/>
</dbReference>
<organism evidence="2 3">
    <name type="scientific">Vitis vinifera</name>
    <name type="common">Grape</name>
    <dbReference type="NCBI Taxonomy" id="29760"/>
    <lineage>
        <taxon>Eukaryota</taxon>
        <taxon>Viridiplantae</taxon>
        <taxon>Streptophyta</taxon>
        <taxon>Embryophyta</taxon>
        <taxon>Tracheophyta</taxon>
        <taxon>Spermatophyta</taxon>
        <taxon>Magnoliopsida</taxon>
        <taxon>eudicotyledons</taxon>
        <taxon>Gunneridae</taxon>
        <taxon>Pentapetalae</taxon>
        <taxon>rosids</taxon>
        <taxon>Vitales</taxon>
        <taxon>Vitaceae</taxon>
        <taxon>Viteae</taxon>
        <taxon>Vitis</taxon>
    </lineage>
</organism>
<feature type="region of interest" description="Disordered" evidence="1">
    <location>
        <begin position="17"/>
        <end position="43"/>
    </location>
</feature>
<sequence length="280" mass="31040">MTLNLRVGFKEKQHKRLSKALSVASPPPKRTCSEVSHEESVPDAPMVQMPSSNIARSGQELVVSSFVEKDTCLAQDRTLVGGGCYPQLDAAVKLDLQMTGDRGDYEAITNGDRLLKESEEEKEAVKVEAWQMKEKREATEAKCKDVDYPSDDEDATISGPVQGNKDSDAIGPYVVLLQVGYIPMAEQGYFAQRSQMVSSKFLNFVSLALDDRSSYGHAYLLWDNCIHPIGANYVHFPKYKWPRARDRIEDFRGHARNGGVPLASITPLDVALSVLFLVGQ</sequence>
<reference evidence="2 3" key="1">
    <citation type="journal article" date="2018" name="PLoS Genet.">
        <title>Population sequencing reveals clonal diversity and ancestral inbreeding in the grapevine cultivar Chardonnay.</title>
        <authorList>
            <person name="Roach M.J."/>
            <person name="Johnson D.L."/>
            <person name="Bohlmann J."/>
            <person name="van Vuuren H.J."/>
            <person name="Jones S.J."/>
            <person name="Pretorius I.S."/>
            <person name="Schmidt S.A."/>
            <person name="Borneman A.R."/>
        </authorList>
    </citation>
    <scope>NUCLEOTIDE SEQUENCE [LARGE SCALE GENOMIC DNA]</scope>
    <source>
        <strain evidence="3">cv. Chardonnay</strain>
        <tissue evidence="2">Leaf</tissue>
    </source>
</reference>
<evidence type="ECO:0000313" key="2">
    <source>
        <dbReference type="EMBL" id="RVW76957.1"/>
    </source>
</evidence>
<dbReference type="AlphaFoldDB" id="A0A438GXP4"/>
<feature type="compositionally biased region" description="Basic and acidic residues" evidence="1">
    <location>
        <begin position="31"/>
        <end position="40"/>
    </location>
</feature>
<evidence type="ECO:0000256" key="1">
    <source>
        <dbReference type="SAM" id="MobiDB-lite"/>
    </source>
</evidence>
<gene>
    <name evidence="2" type="ORF">CK203_055552</name>
</gene>
<evidence type="ECO:0000313" key="3">
    <source>
        <dbReference type="Proteomes" id="UP000288805"/>
    </source>
</evidence>
<dbReference type="Proteomes" id="UP000288805">
    <property type="component" value="Unassembled WGS sequence"/>
</dbReference>
<protein>
    <submittedName>
        <fullName evidence="2">Uncharacterized protein</fullName>
    </submittedName>
</protein>
<proteinExistence type="predicted"/>